<name>A0A4S2N6E1_9PEZI</name>
<feature type="region of interest" description="Disordered" evidence="1">
    <location>
        <begin position="1"/>
        <end position="36"/>
    </location>
</feature>
<feature type="region of interest" description="Disordered" evidence="1">
    <location>
        <begin position="930"/>
        <end position="1016"/>
    </location>
</feature>
<dbReference type="InParanoid" id="A0A4S2N6E1"/>
<gene>
    <name evidence="3" type="ORF">EX30DRAFT_392252</name>
</gene>
<evidence type="ECO:0000313" key="4">
    <source>
        <dbReference type="Proteomes" id="UP000298138"/>
    </source>
</evidence>
<feature type="compositionally biased region" description="Acidic residues" evidence="1">
    <location>
        <begin position="1051"/>
        <end position="1078"/>
    </location>
</feature>
<evidence type="ECO:0000313" key="3">
    <source>
        <dbReference type="EMBL" id="TGZ84840.1"/>
    </source>
</evidence>
<feature type="region of interest" description="Disordered" evidence="1">
    <location>
        <begin position="1032"/>
        <end position="1106"/>
    </location>
</feature>
<feature type="compositionally biased region" description="Basic and acidic residues" evidence="1">
    <location>
        <begin position="190"/>
        <end position="220"/>
    </location>
</feature>
<evidence type="ECO:0000259" key="2">
    <source>
        <dbReference type="Pfam" id="PF08457"/>
    </source>
</evidence>
<feature type="compositionally biased region" description="Low complexity" evidence="1">
    <location>
        <begin position="933"/>
        <end position="948"/>
    </location>
</feature>
<dbReference type="InterPro" id="IPR013665">
    <property type="entry name" value="Sfi1_dom"/>
</dbReference>
<feature type="compositionally biased region" description="Basic and acidic residues" evidence="1">
    <location>
        <begin position="171"/>
        <end position="181"/>
    </location>
</feature>
<reference evidence="3 4" key="1">
    <citation type="submission" date="2019-04" db="EMBL/GenBank/DDBJ databases">
        <title>Comparative genomics and transcriptomics to analyze fruiting body development in filamentous ascomycetes.</title>
        <authorList>
            <consortium name="DOE Joint Genome Institute"/>
            <person name="Lutkenhaus R."/>
            <person name="Traeger S."/>
            <person name="Breuer J."/>
            <person name="Kuo A."/>
            <person name="Lipzen A."/>
            <person name="Pangilinan J."/>
            <person name="Dilworth D."/>
            <person name="Sandor L."/>
            <person name="Poggeler S."/>
            <person name="Barry K."/>
            <person name="Grigoriev I.V."/>
            <person name="Nowrousian M."/>
        </authorList>
    </citation>
    <scope>NUCLEOTIDE SEQUENCE [LARGE SCALE GENOMIC DNA]</scope>
    <source>
        <strain evidence="3 4">CBS 389.68</strain>
    </source>
</reference>
<keyword evidence="4" id="KW-1185">Reference proteome</keyword>
<feature type="compositionally biased region" description="Gly residues" evidence="1">
    <location>
        <begin position="1089"/>
        <end position="1106"/>
    </location>
</feature>
<feature type="compositionally biased region" description="Basic and acidic residues" evidence="1">
    <location>
        <begin position="1"/>
        <end position="25"/>
    </location>
</feature>
<sequence>MPTHHETPQEDDHHHYAENHGDMPSRGDSAGRNSAPYTYTQHDLEILHEVISLATIGPSPQSQSIAAVWSAYDVVLTARGLDPINGCQHLYKFILRLQGAPGRDMQEKFWHQVKEMGGVGDESRFEEPSEEVVGKYREKIREVEEEERGYEEEEGRYAGQVYGERNGYQDVQKETRSRATVEVRGSTTDRPLKTSHVVEREWEDNRVPDREQPGPPRNDDYGDGMAEAVHQPAARPRIPDDLVEEGYEMIERNLLQRYFHHWLTATEQRQDARYFEEAYHVAAERHRLSLLKQFWSLWASRAAEAVERSDIARQRLLARKYFTAWRSVVQQNEDLVQQFQLAGPFYQWRVATRERLEDAQMAEQYYNEGLIRAVYHVWFRRLQDVKAERMRNQALLEDAFHGWRERTEKELVLKAKAKTFYRRFTLHKFLLIWEKRSETSLDNEVVAIAFQNVSSSHIQQNVLALWRRRTQNQIAAKELYKKNLIKRFFKNWTLIYRQQVFQDFYSERLVSRVFIHWQQQQRAILLRRTIEYRNARQVLRVFVTNLRIRSRRLNDTLIQFTVARNQRIASEALHQWRVKLANIKSLTAVATTHYGKTLLNTSFYNWHSRTVAYTTDYHLIASAFRNFFAMQHIFSHLRLAARNHKKNRLKAAFHTVSRLRLFNLASRVLTHWRSRTHHITVTLPNRADNTLHTKNRAVMATYLSHWREKTNNHLTQQYEYTTAYNSGLLLRALETWTSHLRRLRHLDELAEQRRREADIQLVARMVGKWRQRYWKLEPDYKLAERERQRNDVNLMKRTLDKWRDRTRRALGIATSPTDTGVEDDLQLSPRRHIPRGLSTSMTPLAQRVSSPARWSAQPKSQVSVSSSVTALPQQQIHRRQQPPATLPYPITLPANHQSMTPLGSPVKRKLFARSTLGRIVSTVDEDSGEWAAPITTTTTTTPKPKPTIGNSSRNPSISRAPPATTRPPSARPPSTPPPASFPTRTPKTQPPLRSLNPTSTFPPLNLHHQRTATPELGQRRVREYIVQQQKQRGLGIQGRRTPASMGRGIVEEDENGAFEDEDETEGGVEMEMEMEDEGTLVGTGREGSKGSGNGSARGWGVGVGGR</sequence>
<evidence type="ECO:0000256" key="1">
    <source>
        <dbReference type="SAM" id="MobiDB-lite"/>
    </source>
</evidence>
<feature type="compositionally biased region" description="Low complexity" evidence="1">
    <location>
        <begin position="958"/>
        <end position="968"/>
    </location>
</feature>
<organism evidence="3 4">
    <name type="scientific">Ascodesmis nigricans</name>
    <dbReference type="NCBI Taxonomy" id="341454"/>
    <lineage>
        <taxon>Eukaryota</taxon>
        <taxon>Fungi</taxon>
        <taxon>Dikarya</taxon>
        <taxon>Ascomycota</taxon>
        <taxon>Pezizomycotina</taxon>
        <taxon>Pezizomycetes</taxon>
        <taxon>Pezizales</taxon>
        <taxon>Ascodesmidaceae</taxon>
        <taxon>Ascodesmis</taxon>
    </lineage>
</organism>
<dbReference type="OrthoDB" id="5215300at2759"/>
<feature type="region of interest" description="Disordered" evidence="1">
    <location>
        <begin position="170"/>
        <end position="221"/>
    </location>
</feature>
<accession>A0A4S2N6E1</accession>
<dbReference type="Proteomes" id="UP000298138">
    <property type="component" value="Unassembled WGS sequence"/>
</dbReference>
<feature type="compositionally biased region" description="Low complexity" evidence="1">
    <location>
        <begin position="860"/>
        <end position="875"/>
    </location>
</feature>
<feature type="region of interest" description="Disordered" evidence="1">
    <location>
        <begin position="849"/>
        <end position="887"/>
    </location>
</feature>
<dbReference type="AlphaFoldDB" id="A0A4S2N6E1"/>
<proteinExistence type="predicted"/>
<feature type="domain" description="Sfi1 spindle body" evidence="2">
    <location>
        <begin position="450"/>
        <end position="806"/>
    </location>
</feature>
<dbReference type="EMBL" id="ML220112">
    <property type="protein sequence ID" value="TGZ84840.1"/>
    <property type="molecule type" value="Genomic_DNA"/>
</dbReference>
<protein>
    <submittedName>
        <fullName evidence="3">Sfi1-domain-containing protein</fullName>
    </submittedName>
</protein>
<feature type="compositionally biased region" description="Pro residues" evidence="1">
    <location>
        <begin position="969"/>
        <end position="980"/>
    </location>
</feature>
<dbReference type="Pfam" id="PF08457">
    <property type="entry name" value="Sfi1"/>
    <property type="match status" value="1"/>
</dbReference>
<dbReference type="STRING" id="341454.A0A4S2N6E1"/>